<dbReference type="Ensembl" id="ENSATET00000069937.2">
    <property type="protein sequence ID" value="ENSATEP00000070050.2"/>
    <property type="gene ID" value="ENSATEG00000030733.1"/>
</dbReference>
<evidence type="ECO:0000256" key="10">
    <source>
        <dbReference type="SAM" id="MobiDB-lite"/>
    </source>
</evidence>
<dbReference type="InterPro" id="IPR036179">
    <property type="entry name" value="Ig-like_dom_sf"/>
</dbReference>
<feature type="region of interest" description="Disordered" evidence="10">
    <location>
        <begin position="432"/>
        <end position="469"/>
    </location>
</feature>
<dbReference type="GO" id="GO:0001817">
    <property type="term" value="P:regulation of cytokine production"/>
    <property type="evidence" value="ECO:0007669"/>
    <property type="project" value="TreeGrafter"/>
</dbReference>
<evidence type="ECO:0000256" key="9">
    <source>
        <dbReference type="ARBA" id="ARBA00038221"/>
    </source>
</evidence>
<evidence type="ECO:0000256" key="2">
    <source>
        <dbReference type="ARBA" id="ARBA00022692"/>
    </source>
</evidence>
<evidence type="ECO:0000256" key="11">
    <source>
        <dbReference type="SAM" id="Phobius"/>
    </source>
</evidence>
<accession>A0A7N6C069</accession>
<proteinExistence type="inferred from homology"/>
<evidence type="ECO:0000256" key="3">
    <source>
        <dbReference type="ARBA" id="ARBA00022729"/>
    </source>
</evidence>
<dbReference type="Pfam" id="PF22705">
    <property type="entry name" value="C2-set_3"/>
    <property type="match status" value="1"/>
</dbReference>
<dbReference type="FunFam" id="2.60.40.10:FF:000088">
    <property type="entry name" value="Butyrophilin subfamily 1 member A1"/>
    <property type="match status" value="1"/>
</dbReference>
<evidence type="ECO:0000256" key="7">
    <source>
        <dbReference type="ARBA" id="ARBA00023180"/>
    </source>
</evidence>
<feature type="domain" description="Ig-like" evidence="12">
    <location>
        <begin position="135"/>
        <end position="238"/>
    </location>
</feature>
<dbReference type="GO" id="GO:0009897">
    <property type="term" value="C:external side of plasma membrane"/>
    <property type="evidence" value="ECO:0007669"/>
    <property type="project" value="TreeGrafter"/>
</dbReference>
<evidence type="ECO:0000313" key="14">
    <source>
        <dbReference type="Proteomes" id="UP000265040"/>
    </source>
</evidence>
<evidence type="ECO:0000259" key="12">
    <source>
        <dbReference type="PROSITE" id="PS50835"/>
    </source>
</evidence>
<dbReference type="PANTHER" id="PTHR24100:SF151">
    <property type="entry name" value="ICOS LIGAND"/>
    <property type="match status" value="1"/>
</dbReference>
<feature type="compositionally biased region" description="Basic and acidic residues" evidence="10">
    <location>
        <begin position="440"/>
        <end position="469"/>
    </location>
</feature>
<keyword evidence="3" id="KW-0732">Signal</keyword>
<reference evidence="13" key="3">
    <citation type="submission" date="2025-09" db="UniProtKB">
        <authorList>
            <consortium name="Ensembl"/>
        </authorList>
    </citation>
    <scope>IDENTIFICATION</scope>
</reference>
<keyword evidence="6" id="KW-1015">Disulfide bond</keyword>
<keyword evidence="2 11" id="KW-0812">Transmembrane</keyword>
<dbReference type="InterPro" id="IPR013106">
    <property type="entry name" value="Ig_V-set"/>
</dbReference>
<keyword evidence="5 11" id="KW-0472">Membrane</keyword>
<dbReference type="Pfam" id="PF07686">
    <property type="entry name" value="V-set"/>
    <property type="match status" value="1"/>
</dbReference>
<evidence type="ECO:0000256" key="5">
    <source>
        <dbReference type="ARBA" id="ARBA00023136"/>
    </source>
</evidence>
<dbReference type="InterPro" id="IPR053896">
    <property type="entry name" value="BTN3A2-like_Ig-C"/>
</dbReference>
<dbReference type="AlphaFoldDB" id="A0A7N6C069"/>
<dbReference type="FunFam" id="2.60.40.10:FF:000142">
    <property type="entry name" value="V-set domain-containing T-cell activation inhibitor 1"/>
    <property type="match status" value="1"/>
</dbReference>
<keyword evidence="8" id="KW-0393">Immunoglobulin domain</keyword>
<dbReference type="InterPro" id="IPR050504">
    <property type="entry name" value="IgSF_BTN/MOG"/>
</dbReference>
<dbReference type="GeneTree" id="ENSGT01050000244843"/>
<feature type="transmembrane region" description="Helical" evidence="11">
    <location>
        <begin position="254"/>
        <end position="273"/>
    </location>
</feature>
<dbReference type="PANTHER" id="PTHR24100">
    <property type="entry name" value="BUTYROPHILIN"/>
    <property type="match status" value="1"/>
</dbReference>
<dbReference type="Gene3D" id="2.60.40.10">
    <property type="entry name" value="Immunoglobulins"/>
    <property type="match status" value="2"/>
</dbReference>
<sequence>MIHLKRMKPQLSVFNVLVLQDAVVFLLLTNTYAVQSEFIGSAQPIVAMVGDDIILPLHLQNAEDVSDVTVEWARPELDPRFVHVRRDNVEFLIDQNPLYMGRTSVNKNKAKCGDVSLKLSKVKLSDAGIYRCFIPDLHIDSTVQLVVGAVSSPATQISIDNNGVVCKSKGWYPDPELLWLDAEGKILSAGPTETVRGPDDLYTVSSRVTVEKRHSNNITCRVQQRKINQTRETQIKVTDSFFMVPSPSSSTVRIIISLLLCFVAVLIAVLVFWKIKKTEKDQRESELPFSTMESQLLVEGGDRKHHLDMIRAKLEEEKQKAEGELKHVDHIIKTLTVQKKDLKKQREKLNSLLQDVNIKIVENKKKLEDGAFFYEEKKTEKREQTKDDLEKKNKELEEMLKNTETLLERTEGLINTMIERKGKLEKDREQITKQLKQTGRQRDEHQKKLELEQSEREEEKHELKTNESV</sequence>
<comment type="subcellular location">
    <subcellularLocation>
        <location evidence="1">Membrane</location>
    </subcellularLocation>
</comment>
<organism evidence="13 14">
    <name type="scientific">Anabas testudineus</name>
    <name type="common">Climbing perch</name>
    <name type="synonym">Anthias testudineus</name>
    <dbReference type="NCBI Taxonomy" id="64144"/>
    <lineage>
        <taxon>Eukaryota</taxon>
        <taxon>Metazoa</taxon>
        <taxon>Chordata</taxon>
        <taxon>Craniata</taxon>
        <taxon>Vertebrata</taxon>
        <taxon>Euteleostomi</taxon>
        <taxon>Actinopterygii</taxon>
        <taxon>Neopterygii</taxon>
        <taxon>Teleostei</taxon>
        <taxon>Neoteleostei</taxon>
        <taxon>Acanthomorphata</taxon>
        <taxon>Anabantaria</taxon>
        <taxon>Anabantiformes</taxon>
        <taxon>Anabantoidei</taxon>
        <taxon>Anabantidae</taxon>
        <taxon>Anabas</taxon>
    </lineage>
</organism>
<evidence type="ECO:0000313" key="13">
    <source>
        <dbReference type="Ensembl" id="ENSATEP00000070050.2"/>
    </source>
</evidence>
<dbReference type="PROSITE" id="PS50835">
    <property type="entry name" value="IG_LIKE"/>
    <property type="match status" value="1"/>
</dbReference>
<dbReference type="GO" id="GO:0042110">
    <property type="term" value="P:T cell activation"/>
    <property type="evidence" value="ECO:0007669"/>
    <property type="project" value="UniProtKB-ARBA"/>
</dbReference>
<dbReference type="GO" id="GO:0005102">
    <property type="term" value="F:signaling receptor binding"/>
    <property type="evidence" value="ECO:0007669"/>
    <property type="project" value="TreeGrafter"/>
</dbReference>
<keyword evidence="4 11" id="KW-1133">Transmembrane helix</keyword>
<keyword evidence="14" id="KW-1185">Reference proteome</keyword>
<dbReference type="GO" id="GO:0050852">
    <property type="term" value="P:T cell receptor signaling pathway"/>
    <property type="evidence" value="ECO:0007669"/>
    <property type="project" value="TreeGrafter"/>
</dbReference>
<comment type="similarity">
    <text evidence="9">Belongs to the SKINT family.</text>
</comment>
<evidence type="ECO:0000256" key="6">
    <source>
        <dbReference type="ARBA" id="ARBA00023157"/>
    </source>
</evidence>
<dbReference type="SUPFAM" id="SSF48726">
    <property type="entry name" value="Immunoglobulin"/>
    <property type="match status" value="2"/>
</dbReference>
<evidence type="ECO:0000256" key="4">
    <source>
        <dbReference type="ARBA" id="ARBA00022989"/>
    </source>
</evidence>
<evidence type="ECO:0000256" key="8">
    <source>
        <dbReference type="ARBA" id="ARBA00023319"/>
    </source>
</evidence>
<dbReference type="InterPro" id="IPR013783">
    <property type="entry name" value="Ig-like_fold"/>
</dbReference>
<name>A0A7N6C069_ANATE</name>
<reference evidence="13" key="2">
    <citation type="submission" date="2025-08" db="UniProtKB">
        <authorList>
            <consortium name="Ensembl"/>
        </authorList>
    </citation>
    <scope>IDENTIFICATION</scope>
</reference>
<reference evidence="13" key="1">
    <citation type="submission" date="2021-04" db="EMBL/GenBank/DDBJ databases">
        <authorList>
            <consortium name="Wellcome Sanger Institute Data Sharing"/>
        </authorList>
    </citation>
    <scope>NUCLEOTIDE SEQUENCE [LARGE SCALE GENOMIC DNA]</scope>
</reference>
<protein>
    <recommendedName>
        <fullName evidence="12">Ig-like domain-containing protein</fullName>
    </recommendedName>
</protein>
<keyword evidence="7" id="KW-0325">Glycoprotein</keyword>
<dbReference type="Proteomes" id="UP000265040">
    <property type="component" value="Chromosome 18"/>
</dbReference>
<dbReference type="GO" id="GO:1903037">
    <property type="term" value="P:regulation of leukocyte cell-cell adhesion"/>
    <property type="evidence" value="ECO:0007669"/>
    <property type="project" value="UniProtKB-ARBA"/>
</dbReference>
<dbReference type="InterPro" id="IPR007110">
    <property type="entry name" value="Ig-like_dom"/>
</dbReference>
<evidence type="ECO:0000256" key="1">
    <source>
        <dbReference type="ARBA" id="ARBA00004370"/>
    </source>
</evidence>
<dbReference type="GO" id="GO:0050863">
    <property type="term" value="P:regulation of T cell activation"/>
    <property type="evidence" value="ECO:0007669"/>
    <property type="project" value="UniProtKB-ARBA"/>
</dbReference>